<dbReference type="Pfam" id="PF00534">
    <property type="entry name" value="Glycos_transf_1"/>
    <property type="match status" value="1"/>
</dbReference>
<keyword evidence="5" id="KW-1185">Reference proteome</keyword>
<dbReference type="Proteomes" id="UP000255066">
    <property type="component" value="Unassembled WGS sequence"/>
</dbReference>
<reference evidence="3 5" key="1">
    <citation type="submission" date="2015-11" db="EMBL/GenBank/DDBJ databases">
        <title>Genomic analysis of 38 Legionella species identifies large and diverse effector repertoires.</title>
        <authorList>
            <person name="Burstein D."/>
            <person name="Amaro F."/>
            <person name="Zusman T."/>
            <person name="Lifshitz Z."/>
            <person name="Cohen O."/>
            <person name="Gilbert J.A."/>
            <person name="Pupko T."/>
            <person name="Shuman H.A."/>
            <person name="Segal G."/>
        </authorList>
    </citation>
    <scope>NUCLEOTIDE SEQUENCE [LARGE SCALE GENOMIC DNA]</scope>
    <source>
        <strain evidence="3 5">CDC#1407-AL-14</strain>
    </source>
</reference>
<dbReference type="AlphaFoldDB" id="A0A378I6A0"/>
<feature type="transmembrane region" description="Helical" evidence="1">
    <location>
        <begin position="125"/>
        <end position="149"/>
    </location>
</feature>
<keyword evidence="1" id="KW-0472">Membrane</keyword>
<dbReference type="EMBL" id="UGNW01000001">
    <property type="protein sequence ID" value="STX30266.1"/>
    <property type="molecule type" value="Genomic_DNA"/>
</dbReference>
<dbReference type="InterPro" id="IPR001296">
    <property type="entry name" value="Glyco_trans_1"/>
</dbReference>
<dbReference type="Proteomes" id="UP000054735">
    <property type="component" value="Unassembled WGS sequence"/>
</dbReference>
<evidence type="ECO:0000313" key="4">
    <source>
        <dbReference type="EMBL" id="STX30266.1"/>
    </source>
</evidence>
<keyword evidence="1" id="KW-0812">Transmembrane</keyword>
<dbReference type="Gene3D" id="3.40.50.2000">
    <property type="entry name" value="Glycogen Phosphorylase B"/>
    <property type="match status" value="1"/>
</dbReference>
<keyword evidence="4" id="KW-0808">Transferase</keyword>
<dbReference type="GO" id="GO:0016757">
    <property type="term" value="F:glycosyltransferase activity"/>
    <property type="evidence" value="ECO:0007669"/>
    <property type="project" value="InterPro"/>
</dbReference>
<dbReference type="STRING" id="28083.Lbir_2281"/>
<dbReference type="RefSeq" id="WP_058524292.1">
    <property type="nucleotide sequence ID" value="NZ_CAAAHV010000020.1"/>
</dbReference>
<name>A0A378I6A0_9GAMM</name>
<organism evidence="4 6">
    <name type="scientific">Legionella birminghamensis</name>
    <dbReference type="NCBI Taxonomy" id="28083"/>
    <lineage>
        <taxon>Bacteria</taxon>
        <taxon>Pseudomonadati</taxon>
        <taxon>Pseudomonadota</taxon>
        <taxon>Gammaproteobacteria</taxon>
        <taxon>Legionellales</taxon>
        <taxon>Legionellaceae</taxon>
        <taxon>Legionella</taxon>
    </lineage>
</organism>
<dbReference type="EMBL" id="LNXT01000044">
    <property type="protein sequence ID" value="KTC68748.1"/>
    <property type="molecule type" value="Genomic_DNA"/>
</dbReference>
<dbReference type="PANTHER" id="PTHR46401:SF8">
    <property type="entry name" value="BLL6006 PROTEIN"/>
    <property type="match status" value="1"/>
</dbReference>
<evidence type="ECO:0000313" key="6">
    <source>
        <dbReference type="Proteomes" id="UP000255066"/>
    </source>
</evidence>
<evidence type="ECO:0000313" key="5">
    <source>
        <dbReference type="Proteomes" id="UP000054735"/>
    </source>
</evidence>
<evidence type="ECO:0000256" key="1">
    <source>
        <dbReference type="SAM" id="Phobius"/>
    </source>
</evidence>
<accession>A0A378I6A0</accession>
<reference evidence="4 6" key="2">
    <citation type="submission" date="2018-06" db="EMBL/GenBank/DDBJ databases">
        <authorList>
            <consortium name="Pathogen Informatics"/>
            <person name="Doyle S."/>
        </authorList>
    </citation>
    <scope>NUCLEOTIDE SEQUENCE [LARGE SCALE GENOMIC DNA]</scope>
    <source>
        <strain evidence="4 6">NCTC12437</strain>
    </source>
</reference>
<evidence type="ECO:0000259" key="2">
    <source>
        <dbReference type="Pfam" id="PF00534"/>
    </source>
</evidence>
<dbReference type="SUPFAM" id="SSF53756">
    <property type="entry name" value="UDP-Glycosyltransferase/glycogen phosphorylase"/>
    <property type="match status" value="1"/>
</dbReference>
<gene>
    <name evidence="3" type="ORF">Lbir_2281</name>
    <name evidence="4" type="ORF">NCTC12437_00019</name>
</gene>
<keyword evidence="1" id="KW-1133">Transmembrane helix</keyword>
<proteinExistence type="predicted"/>
<protein>
    <submittedName>
        <fullName evidence="4">Glycosyl transferases group 1</fullName>
    </submittedName>
</protein>
<evidence type="ECO:0000313" key="3">
    <source>
        <dbReference type="EMBL" id="KTC68748.1"/>
    </source>
</evidence>
<sequence length="538" mass="62061">MSIKKYGIYFSHPSRSGLYQDDETNLLAFLKIAAVQDEIKFVIACPSWASDSLKGILRHHLINPNVFEFVSPSREPLICTVNDSLQHLLNRSKSGLWPRIKAKTKEALLAAFNAFMLRLISSRSWVHFLFMGLIALAGCPFLFAGIFLLKVKRVVSRRVQRVNNWLRGKFFAWCSNLDKSIYPVIIAAETRRINRIINQRKDIELWLIPSTSWVDVSRIKKECIVQVIEEFYKYSPIQFARDSLSSIDQLRHSGKLIASAKHFLIHNKAMIEVINRFSRKDKKISLIPPALSNLKHLIDISGFADNETASKTLARNFIRVISSRNLFDYCPIHHFSNELDYFFYTSGSRKRGNLINVLKAYKLILGQVPLTTKLIINQCKSIHQDALDFIKNNGLYQHVMWFDNLSEQELAACYKLSLFVIDSSFEFDDPHTVLLQSLAFNKPVILSKTIESEMMFANTTVSSHSLFDPYDYKEIAEKIRWLLGNTESLLSMQKEAAKNFEQRTVEHFFRDFLQLLNKQEPVSKKKETVSETVECVVD</sequence>
<dbReference type="PANTHER" id="PTHR46401">
    <property type="entry name" value="GLYCOSYLTRANSFERASE WBBK-RELATED"/>
    <property type="match status" value="1"/>
</dbReference>
<feature type="domain" description="Glycosyl transferase family 1" evidence="2">
    <location>
        <begin position="342"/>
        <end position="498"/>
    </location>
</feature>